<dbReference type="Gene3D" id="3.20.20.70">
    <property type="entry name" value="Aldolase class I"/>
    <property type="match status" value="1"/>
</dbReference>
<protein>
    <recommendedName>
        <fullName evidence="2">deoxyribose-phosphate aldolase</fullName>
        <ecNumber evidence="2">4.1.2.4</ecNumber>
    </recommendedName>
    <alternativeName>
        <fullName evidence="7">2-deoxy-D-ribose 5-phosphate aldolase</fullName>
    </alternativeName>
</protein>
<dbReference type="PANTHER" id="PTHR10889:SF1">
    <property type="entry name" value="DEOXYRIBOSE-PHOSPHATE ALDOLASE"/>
    <property type="match status" value="1"/>
</dbReference>
<dbReference type="Pfam" id="PF01791">
    <property type="entry name" value="DeoC"/>
    <property type="match status" value="1"/>
</dbReference>
<dbReference type="InterPro" id="IPR002915">
    <property type="entry name" value="DeoC/FbaB/LacD_aldolase"/>
</dbReference>
<feature type="domain" description="Xylanolytic transcriptional activator regulatory" evidence="11">
    <location>
        <begin position="467"/>
        <end position="543"/>
    </location>
</feature>
<gene>
    <name evidence="12" type="ORF">EDB81DRAFT_864388</name>
</gene>
<evidence type="ECO:0000256" key="6">
    <source>
        <dbReference type="ARBA" id="ARBA00023270"/>
    </source>
</evidence>
<comment type="similarity">
    <text evidence="1">Belongs to the DeoC/FbaB aldolase family. DeoC type 1 subfamily.</text>
</comment>
<dbReference type="GO" id="GO:0003677">
    <property type="term" value="F:DNA binding"/>
    <property type="evidence" value="ECO:0007669"/>
    <property type="project" value="InterPro"/>
</dbReference>
<name>A0A9P9FVG7_9HYPO</name>
<accession>A0A9P9FVG7</accession>
<feature type="compositionally biased region" description="Polar residues" evidence="10">
    <location>
        <begin position="312"/>
        <end position="322"/>
    </location>
</feature>
<dbReference type="CDD" id="cd00959">
    <property type="entry name" value="DeoC"/>
    <property type="match status" value="1"/>
</dbReference>
<dbReference type="GO" id="GO:0004139">
    <property type="term" value="F:deoxyribose-phosphate aldolase activity"/>
    <property type="evidence" value="ECO:0007669"/>
    <property type="project" value="UniProtKB-EC"/>
</dbReference>
<dbReference type="HAMAP" id="MF_00114">
    <property type="entry name" value="DeoC_type1"/>
    <property type="match status" value="1"/>
</dbReference>
<evidence type="ECO:0000256" key="8">
    <source>
        <dbReference type="ARBA" id="ARBA00048791"/>
    </source>
</evidence>
<evidence type="ECO:0000256" key="4">
    <source>
        <dbReference type="ARBA" id="ARBA00023239"/>
    </source>
</evidence>
<dbReference type="Proteomes" id="UP000738349">
    <property type="component" value="Unassembled WGS sequence"/>
</dbReference>
<dbReference type="InterPro" id="IPR007219">
    <property type="entry name" value="XnlR_reg_dom"/>
</dbReference>
<dbReference type="SUPFAM" id="SSF51569">
    <property type="entry name" value="Aldolase"/>
    <property type="match status" value="1"/>
</dbReference>
<keyword evidence="5" id="KW-0539">Nucleus</keyword>
<dbReference type="AlphaFoldDB" id="A0A9P9FVG7"/>
<evidence type="ECO:0000313" key="13">
    <source>
        <dbReference type="Proteomes" id="UP000738349"/>
    </source>
</evidence>
<dbReference type="SMART" id="SM00906">
    <property type="entry name" value="Fungal_trans"/>
    <property type="match status" value="1"/>
</dbReference>
<dbReference type="SMART" id="SM01133">
    <property type="entry name" value="DeoC"/>
    <property type="match status" value="1"/>
</dbReference>
<dbReference type="PANTHER" id="PTHR10889">
    <property type="entry name" value="DEOXYRIBOSE-PHOSPHATE ALDOLASE"/>
    <property type="match status" value="1"/>
</dbReference>
<evidence type="ECO:0000256" key="2">
    <source>
        <dbReference type="ARBA" id="ARBA00012515"/>
    </source>
</evidence>
<dbReference type="GO" id="GO:0005737">
    <property type="term" value="C:cytoplasm"/>
    <property type="evidence" value="ECO:0007669"/>
    <property type="project" value="InterPro"/>
</dbReference>
<evidence type="ECO:0000313" key="12">
    <source>
        <dbReference type="EMBL" id="KAH7177007.1"/>
    </source>
</evidence>
<keyword evidence="3" id="KW-0963">Cytoplasm</keyword>
<dbReference type="InterPro" id="IPR011343">
    <property type="entry name" value="DeoC"/>
</dbReference>
<dbReference type="CDD" id="cd12148">
    <property type="entry name" value="fungal_TF_MHR"/>
    <property type="match status" value="1"/>
</dbReference>
<comment type="catalytic activity">
    <reaction evidence="8">
        <text>2-deoxy-D-ribose 5-phosphate = D-glyceraldehyde 3-phosphate + acetaldehyde</text>
        <dbReference type="Rhea" id="RHEA:12821"/>
        <dbReference type="ChEBI" id="CHEBI:15343"/>
        <dbReference type="ChEBI" id="CHEBI:59776"/>
        <dbReference type="ChEBI" id="CHEBI:62877"/>
        <dbReference type="EC" id="4.1.2.4"/>
    </reaction>
</comment>
<evidence type="ECO:0000256" key="9">
    <source>
        <dbReference type="ARBA" id="ARBA00056337"/>
    </source>
</evidence>
<evidence type="ECO:0000256" key="10">
    <source>
        <dbReference type="SAM" id="MobiDB-lite"/>
    </source>
</evidence>
<keyword evidence="4" id="KW-0456">Lyase</keyword>
<feature type="compositionally biased region" description="Low complexity" evidence="10">
    <location>
        <begin position="299"/>
        <end position="311"/>
    </location>
</feature>
<dbReference type="OrthoDB" id="3266505at2759"/>
<evidence type="ECO:0000259" key="11">
    <source>
        <dbReference type="SMART" id="SM00906"/>
    </source>
</evidence>
<proteinExistence type="inferred from homology"/>
<dbReference type="Pfam" id="PF04082">
    <property type="entry name" value="Fungal_trans"/>
    <property type="match status" value="1"/>
</dbReference>
<dbReference type="InterPro" id="IPR028581">
    <property type="entry name" value="DeoC_typeI"/>
</dbReference>
<dbReference type="GO" id="GO:0008270">
    <property type="term" value="F:zinc ion binding"/>
    <property type="evidence" value="ECO:0007669"/>
    <property type="project" value="InterPro"/>
</dbReference>
<keyword evidence="13" id="KW-1185">Reference proteome</keyword>
<dbReference type="EC" id="4.1.2.4" evidence="2"/>
<sequence>MATTNEITVTLRQLAKMIDHSLLHPTMTDADILSGLAIAKKHNVATACIKPYLIPLAKKELQGSEVLICPVIGFPHGNSTTEVKVFEADAAAAAGGKEIDMVINIGKALGDDWEYVADEIRQINDVVVKHGAILKVIFENDYLQEDHIIRLCEICSEIGVGFVKTSTGYGFVKQLDGAYSYKGATVPHLKLMRQRSKPEVQVKAAGGVRTLDDLLHVMSLGVTRIGATATVAIMEEAVKRGITDQPTTYVDNISNSNTKAFHHHEAPSPGETETSAFLASTWAHSKPRSPGQRQLRRAPSPLQRQLSQRLQTAQNHQAPRSRNSLMTEQELLLLLPELEAATILVENYFDRIHWFTLLFHQRDFRNKFQNLYSHGLHPSSQTTLVGNRIGYAAVLLAVFATSLHYTNAEQKRLLLSLSIDAASLKEKILTGLKLRFLDIISLGSLEVVQMCLLLGSYYLYHGEPEMAWPLCGSGLRIAQALNLHRKVPTDSSDDESLRHTIEDRKRAWWAIYEIETFCSMLYGFPLSITDSDCDVSPLNPYDEYSRSIPEGQHCTKPNLLFFKCAMSKLSAIVKSALDNLYGPRYSESQHCQDQASRLKSLVNEVSYLNSKLLKWNESLAPILKFDNTRAAPIAGDQLSSSPDMSEAQFEEHLFGLQSLSLKLAYENARILIHRPLLSFRMPPSSSASPGDGPSHPDPFQIAMHTCRDAALQISQVGSTTYLREASETYAIAFVSLHLLTAGATLCISITLDPLSLKAYESKMGIRRLMQIQTMLKDKSIVAAQGLVITKRLMSLVMAKEVDAMFENTSMAEAVLEYEQAITNSLSTDLSNEPVFDNQQDIFVGNTSLGQEQGWIWGWDFLG</sequence>
<dbReference type="NCBIfam" id="TIGR00126">
    <property type="entry name" value="deoC"/>
    <property type="match status" value="1"/>
</dbReference>
<comment type="caution">
    <text evidence="12">The sequence shown here is derived from an EMBL/GenBank/DDBJ whole genome shotgun (WGS) entry which is preliminary data.</text>
</comment>
<dbReference type="InterPro" id="IPR013785">
    <property type="entry name" value="Aldolase_TIM"/>
</dbReference>
<reference evidence="12" key="1">
    <citation type="journal article" date="2021" name="Nat. Commun.">
        <title>Genetic determinants of endophytism in the Arabidopsis root mycobiome.</title>
        <authorList>
            <person name="Mesny F."/>
            <person name="Miyauchi S."/>
            <person name="Thiergart T."/>
            <person name="Pickel B."/>
            <person name="Atanasova L."/>
            <person name="Karlsson M."/>
            <person name="Huettel B."/>
            <person name="Barry K.W."/>
            <person name="Haridas S."/>
            <person name="Chen C."/>
            <person name="Bauer D."/>
            <person name="Andreopoulos W."/>
            <person name="Pangilinan J."/>
            <person name="LaButti K."/>
            <person name="Riley R."/>
            <person name="Lipzen A."/>
            <person name="Clum A."/>
            <person name="Drula E."/>
            <person name="Henrissat B."/>
            <person name="Kohler A."/>
            <person name="Grigoriev I.V."/>
            <person name="Martin F.M."/>
            <person name="Hacquard S."/>
        </authorList>
    </citation>
    <scope>NUCLEOTIDE SEQUENCE</scope>
    <source>
        <strain evidence="12">MPI-CAGE-AT-0147</strain>
    </source>
</reference>
<keyword evidence="6" id="KW-0704">Schiff base</keyword>
<dbReference type="FunFam" id="3.20.20.70:FF:000198">
    <property type="entry name" value="Deoxyribose-phosphate aldolase"/>
    <property type="match status" value="1"/>
</dbReference>
<dbReference type="GO" id="GO:0009264">
    <property type="term" value="P:deoxyribonucleotide catabolic process"/>
    <property type="evidence" value="ECO:0007669"/>
    <property type="project" value="InterPro"/>
</dbReference>
<evidence type="ECO:0000256" key="3">
    <source>
        <dbReference type="ARBA" id="ARBA00022490"/>
    </source>
</evidence>
<comment type="function">
    <text evidence="9">Catalyzes a reversible aldol reaction between acetaldehyde and D-glyceraldehyde 3-phosphate to generate 2-deoxy-D-ribose 5-phosphate.</text>
</comment>
<evidence type="ECO:0000256" key="7">
    <source>
        <dbReference type="ARBA" id="ARBA00032755"/>
    </source>
</evidence>
<evidence type="ECO:0000256" key="1">
    <source>
        <dbReference type="ARBA" id="ARBA00010936"/>
    </source>
</evidence>
<dbReference type="GO" id="GO:0006351">
    <property type="term" value="P:DNA-templated transcription"/>
    <property type="evidence" value="ECO:0007669"/>
    <property type="project" value="InterPro"/>
</dbReference>
<evidence type="ECO:0000256" key="5">
    <source>
        <dbReference type="ARBA" id="ARBA00023242"/>
    </source>
</evidence>
<organism evidence="12 13">
    <name type="scientific">Dactylonectria macrodidyma</name>
    <dbReference type="NCBI Taxonomy" id="307937"/>
    <lineage>
        <taxon>Eukaryota</taxon>
        <taxon>Fungi</taxon>
        <taxon>Dikarya</taxon>
        <taxon>Ascomycota</taxon>
        <taxon>Pezizomycotina</taxon>
        <taxon>Sordariomycetes</taxon>
        <taxon>Hypocreomycetidae</taxon>
        <taxon>Hypocreales</taxon>
        <taxon>Nectriaceae</taxon>
        <taxon>Dactylonectria</taxon>
    </lineage>
</organism>
<dbReference type="GO" id="GO:0016052">
    <property type="term" value="P:carbohydrate catabolic process"/>
    <property type="evidence" value="ECO:0007669"/>
    <property type="project" value="TreeGrafter"/>
</dbReference>
<dbReference type="EMBL" id="JAGMUV010000001">
    <property type="protein sequence ID" value="KAH7177007.1"/>
    <property type="molecule type" value="Genomic_DNA"/>
</dbReference>
<feature type="region of interest" description="Disordered" evidence="10">
    <location>
        <begin position="281"/>
        <end position="322"/>
    </location>
</feature>